<proteinExistence type="predicted"/>
<name>A0A915IZG2_ROMCU</name>
<evidence type="ECO:0000313" key="2">
    <source>
        <dbReference type="WBParaSite" id="nRc.2.0.1.t19093-RA"/>
    </source>
</evidence>
<reference evidence="2" key="1">
    <citation type="submission" date="2022-11" db="UniProtKB">
        <authorList>
            <consortium name="WormBaseParasite"/>
        </authorList>
    </citation>
    <scope>IDENTIFICATION</scope>
</reference>
<dbReference type="AlphaFoldDB" id="A0A915IZG2"/>
<accession>A0A915IZG2</accession>
<dbReference type="WBParaSite" id="nRc.2.0.1.t19093-RA">
    <property type="protein sequence ID" value="nRc.2.0.1.t19093-RA"/>
    <property type="gene ID" value="nRc.2.0.1.g19093"/>
</dbReference>
<protein>
    <submittedName>
        <fullName evidence="2">Uncharacterized protein</fullName>
    </submittedName>
</protein>
<organism evidence="1 2">
    <name type="scientific">Romanomermis culicivorax</name>
    <name type="common">Nematode worm</name>
    <dbReference type="NCBI Taxonomy" id="13658"/>
    <lineage>
        <taxon>Eukaryota</taxon>
        <taxon>Metazoa</taxon>
        <taxon>Ecdysozoa</taxon>
        <taxon>Nematoda</taxon>
        <taxon>Enoplea</taxon>
        <taxon>Dorylaimia</taxon>
        <taxon>Mermithida</taxon>
        <taxon>Mermithoidea</taxon>
        <taxon>Mermithidae</taxon>
        <taxon>Romanomermis</taxon>
    </lineage>
</organism>
<keyword evidence="1" id="KW-1185">Reference proteome</keyword>
<evidence type="ECO:0000313" key="1">
    <source>
        <dbReference type="Proteomes" id="UP000887565"/>
    </source>
</evidence>
<sequence length="149" mass="17493">MRNLTHQTYYPHDKSLHIVYSKSESDEIRSRCVMYLTIIFPYVIDCYDTAAAYQLQAFFVIVAIIDFISIDEGKIERRLPIVSDQTVQSFRRFLKLCEFRLSGEMNIIFVLNASSYTKYMIFSCSLVNQLRYGGHKETDQVLNDEMIMN</sequence>
<dbReference type="Proteomes" id="UP000887565">
    <property type="component" value="Unplaced"/>
</dbReference>